<evidence type="ECO:0000313" key="1">
    <source>
        <dbReference type="EMBL" id="EKO15183.1"/>
    </source>
</evidence>
<organism evidence="1 2">
    <name type="scientific">Leptospira kirschneri str. H1</name>
    <dbReference type="NCBI Taxonomy" id="1049966"/>
    <lineage>
        <taxon>Bacteria</taxon>
        <taxon>Pseudomonadati</taxon>
        <taxon>Spirochaetota</taxon>
        <taxon>Spirochaetia</taxon>
        <taxon>Leptospirales</taxon>
        <taxon>Leptospiraceae</taxon>
        <taxon>Leptospira</taxon>
    </lineage>
</organism>
<reference evidence="1 2" key="1">
    <citation type="submission" date="2012-10" db="EMBL/GenBank/DDBJ databases">
        <authorList>
            <person name="Harkins D.M."/>
            <person name="Durkin A.S."/>
            <person name="Brinkac L.M."/>
            <person name="Selengut J.D."/>
            <person name="Sanka R."/>
            <person name="DePew J."/>
            <person name="Purushe J."/>
            <person name="Peacock S.J."/>
            <person name="Thaipadungpanit J."/>
            <person name="Wuthiekanun V.W."/>
            <person name="Day N.P."/>
            <person name="Vinetz J.M."/>
            <person name="Sutton G.G."/>
            <person name="Nelson W.C."/>
            <person name="Fouts D.E."/>
        </authorList>
    </citation>
    <scope>NUCLEOTIDE SEQUENCE [LARGE SCALE GENOMIC DNA]</scope>
    <source>
        <strain evidence="1 2">H1</strain>
    </source>
</reference>
<dbReference type="AlphaFoldDB" id="A0A0E2B1Q5"/>
<protein>
    <submittedName>
        <fullName evidence="1">Uncharacterized protein</fullName>
    </submittedName>
</protein>
<comment type="caution">
    <text evidence="1">The sequence shown here is derived from an EMBL/GenBank/DDBJ whole genome shotgun (WGS) entry which is preliminary data.</text>
</comment>
<dbReference type="EMBL" id="AHMY02000050">
    <property type="protein sequence ID" value="EKO15183.1"/>
    <property type="molecule type" value="Genomic_DNA"/>
</dbReference>
<name>A0A0E2B1Q5_9LEPT</name>
<accession>A0A0E2B1Q5</accession>
<sequence>MRTESEHTIQILSKTVKSTNVDQTFKREPAEKDREKQVRKKCYIIKGSALKSQEYPETKNRLIYAKIGFSIKTNKKCCSTKYVLY</sequence>
<gene>
    <name evidence="1" type="ORF">LEP1GSC081_4460</name>
</gene>
<proteinExistence type="predicted"/>
<dbReference type="Proteomes" id="UP000006253">
    <property type="component" value="Unassembled WGS sequence"/>
</dbReference>
<evidence type="ECO:0000313" key="2">
    <source>
        <dbReference type="Proteomes" id="UP000006253"/>
    </source>
</evidence>